<dbReference type="Pfam" id="PF13952">
    <property type="entry name" value="DUF4216"/>
    <property type="match status" value="1"/>
</dbReference>
<accession>A0A9W7JFQ7</accession>
<reference evidence="2" key="1">
    <citation type="submission" date="2023-05" db="EMBL/GenBank/DDBJ databases">
        <title>Genome and transcriptome analyses reveal genes involved in the formation of fine ridges on petal epidermal cells in Hibiscus trionum.</title>
        <authorList>
            <person name="Koshimizu S."/>
            <person name="Masuda S."/>
            <person name="Ishii T."/>
            <person name="Shirasu K."/>
            <person name="Hoshino A."/>
            <person name="Arita M."/>
        </authorList>
    </citation>
    <scope>NUCLEOTIDE SEQUENCE</scope>
    <source>
        <strain evidence="2">Hamamatsu line</strain>
    </source>
</reference>
<evidence type="ECO:0000259" key="1">
    <source>
        <dbReference type="Pfam" id="PF13952"/>
    </source>
</evidence>
<dbReference type="InterPro" id="IPR025312">
    <property type="entry name" value="DUF4216"/>
</dbReference>
<dbReference type="EMBL" id="BSYR01000064">
    <property type="protein sequence ID" value="GMJ12559.1"/>
    <property type="molecule type" value="Genomic_DNA"/>
</dbReference>
<evidence type="ECO:0000313" key="2">
    <source>
        <dbReference type="EMBL" id="GMJ12559.1"/>
    </source>
</evidence>
<sequence length="203" mass="23404">MINGFRFHTTRRDKNLKTQNSGVVVTSKTWSYATARDKQPVEGEVNYYGALKNIVELNYSGRYKVVLFKCDWVDINRGCKKDKFSFMLVNFSHLAHKGNNLIDDPFVLASQVKKVYFVKDERQPSWQIVKHAKLRDVFDMGDVSSFNKDGELEQLILDDSTDTSVSSWIRNDDGANGLDVTPNMENENIEGYPINEENREDMF</sequence>
<protein>
    <recommendedName>
        <fullName evidence="1">DUF4216 domain-containing protein</fullName>
    </recommendedName>
</protein>
<dbReference type="PANTHER" id="PTHR48258:SF15">
    <property type="entry name" value="OS02G0543900 PROTEIN"/>
    <property type="match status" value="1"/>
</dbReference>
<keyword evidence="3" id="KW-1185">Reference proteome</keyword>
<name>A0A9W7JFQ7_HIBTR</name>
<comment type="caution">
    <text evidence="2">The sequence shown here is derived from an EMBL/GenBank/DDBJ whole genome shotgun (WGS) entry which is preliminary data.</text>
</comment>
<proteinExistence type="predicted"/>
<evidence type="ECO:0000313" key="3">
    <source>
        <dbReference type="Proteomes" id="UP001165190"/>
    </source>
</evidence>
<dbReference type="AlphaFoldDB" id="A0A9W7JFQ7"/>
<gene>
    <name evidence="2" type="ORF">HRI_004925100</name>
</gene>
<feature type="domain" description="DUF4216" evidence="1">
    <location>
        <begin position="55"/>
        <end position="129"/>
    </location>
</feature>
<dbReference type="Proteomes" id="UP001165190">
    <property type="component" value="Unassembled WGS sequence"/>
</dbReference>
<dbReference type="PANTHER" id="PTHR48258">
    <property type="entry name" value="DUF4218 DOMAIN-CONTAINING PROTEIN-RELATED"/>
    <property type="match status" value="1"/>
</dbReference>
<organism evidence="2 3">
    <name type="scientific">Hibiscus trionum</name>
    <name type="common">Flower of an hour</name>
    <dbReference type="NCBI Taxonomy" id="183268"/>
    <lineage>
        <taxon>Eukaryota</taxon>
        <taxon>Viridiplantae</taxon>
        <taxon>Streptophyta</taxon>
        <taxon>Embryophyta</taxon>
        <taxon>Tracheophyta</taxon>
        <taxon>Spermatophyta</taxon>
        <taxon>Magnoliopsida</taxon>
        <taxon>eudicotyledons</taxon>
        <taxon>Gunneridae</taxon>
        <taxon>Pentapetalae</taxon>
        <taxon>rosids</taxon>
        <taxon>malvids</taxon>
        <taxon>Malvales</taxon>
        <taxon>Malvaceae</taxon>
        <taxon>Malvoideae</taxon>
        <taxon>Hibiscus</taxon>
    </lineage>
</organism>
<dbReference type="OrthoDB" id="1934032at2759"/>